<organism evidence="11 12">
    <name type="scientific">Megalurothrips usitatus</name>
    <name type="common">bean blossom thrips</name>
    <dbReference type="NCBI Taxonomy" id="439358"/>
    <lineage>
        <taxon>Eukaryota</taxon>
        <taxon>Metazoa</taxon>
        <taxon>Ecdysozoa</taxon>
        <taxon>Arthropoda</taxon>
        <taxon>Hexapoda</taxon>
        <taxon>Insecta</taxon>
        <taxon>Pterygota</taxon>
        <taxon>Neoptera</taxon>
        <taxon>Paraneoptera</taxon>
        <taxon>Thysanoptera</taxon>
        <taxon>Terebrantia</taxon>
        <taxon>Thripoidea</taxon>
        <taxon>Thripidae</taxon>
        <taxon>Megalurothrips</taxon>
    </lineage>
</organism>
<feature type="compositionally biased region" description="Low complexity" evidence="10">
    <location>
        <begin position="64"/>
        <end position="109"/>
    </location>
</feature>
<keyword evidence="5" id="KW-0010">Activator</keyword>
<dbReference type="InterPro" id="IPR021019">
    <property type="entry name" value="Mediator_Med30_met"/>
</dbReference>
<feature type="region of interest" description="Disordered" evidence="10">
    <location>
        <begin position="1"/>
        <end position="131"/>
    </location>
</feature>
<evidence type="ECO:0000256" key="9">
    <source>
        <dbReference type="ARBA" id="ARBA00031981"/>
    </source>
</evidence>
<name>A0AAV7XG66_9NEOP</name>
<evidence type="ECO:0000256" key="1">
    <source>
        <dbReference type="ARBA" id="ARBA00004123"/>
    </source>
</evidence>
<dbReference type="Pfam" id="PF11315">
    <property type="entry name" value="Med30"/>
    <property type="match status" value="1"/>
</dbReference>
<comment type="subcellular location">
    <subcellularLocation>
        <location evidence="1">Nucleus</location>
    </subcellularLocation>
</comment>
<dbReference type="GO" id="GO:0003712">
    <property type="term" value="F:transcription coregulator activity"/>
    <property type="evidence" value="ECO:0007669"/>
    <property type="project" value="TreeGrafter"/>
</dbReference>
<evidence type="ECO:0000256" key="10">
    <source>
        <dbReference type="SAM" id="MobiDB-lite"/>
    </source>
</evidence>
<reference evidence="11" key="1">
    <citation type="submission" date="2022-12" db="EMBL/GenBank/DDBJ databases">
        <title>Chromosome-level genome assembly of the bean flower thrips Megalurothrips usitatus.</title>
        <authorList>
            <person name="Ma L."/>
            <person name="Liu Q."/>
            <person name="Li H."/>
            <person name="Cai W."/>
        </authorList>
    </citation>
    <scope>NUCLEOTIDE SEQUENCE</scope>
    <source>
        <strain evidence="11">Cailab_2022a</strain>
    </source>
</reference>
<keyword evidence="12" id="KW-1185">Reference proteome</keyword>
<gene>
    <name evidence="11" type="ORF">ONE63_001525</name>
</gene>
<evidence type="ECO:0000256" key="3">
    <source>
        <dbReference type="ARBA" id="ARBA00019664"/>
    </source>
</evidence>
<dbReference type="PANTHER" id="PTHR31705">
    <property type="entry name" value="MEDIATOR OF RNA POLYMERASE II TRANSCRIPTION SUBUNIT 30"/>
    <property type="match status" value="1"/>
</dbReference>
<evidence type="ECO:0000256" key="8">
    <source>
        <dbReference type="ARBA" id="ARBA00025687"/>
    </source>
</evidence>
<comment type="similarity">
    <text evidence="2">Belongs to the Mediator complex subunit 30 family.</text>
</comment>
<dbReference type="EMBL" id="JAPTSV010000010">
    <property type="protein sequence ID" value="KAJ1523687.1"/>
    <property type="molecule type" value="Genomic_DNA"/>
</dbReference>
<keyword evidence="4" id="KW-0805">Transcription regulation</keyword>
<sequence length="289" mass="32403">MSGTPHNFPGNFPMSQQNANHPMRSQFVGGPQMGNMMGPAQQGMVSPQSYGMGGAVPPAVSTMQQQHQQQLQQQLQQQHQVGPGVSPQGQQQVPSAGVNQATQQVTNQVPSGGPNMSVVPAGQEQNPSGVQAPKQEINTAALCRFGLEVVQEIVSRSTELFTILKTLQPPNGTPQGANLCNDRKNKIQELLNNIKFNFKRLGMIYTRCNENAQFQGMEYMHIESLIPLKEEWDQKADERKMSESYRMACEERREIMEQVLLKNKHLKEVIDSMRRIIWEINSMLCMRRS</sequence>
<comment type="function">
    <text evidence="8">Component of the Mediator complex, a coactivator involved in the regulated transcription of nearly all RNA polymerase II-dependent genes. Mediator functions as a bridge to convey information from gene-specific regulatory proteins to the basal RNA polymerase II transcription machinery. Mediator is recruited to promoters by direct interactions with regulatory proteins and serves as a scaffold for the assembly of a functional preinitiation complex with RNA polymerase II and the general transcription factors.</text>
</comment>
<proteinExistence type="inferred from homology"/>
<dbReference type="Proteomes" id="UP001075354">
    <property type="component" value="Chromosome 10"/>
</dbReference>
<evidence type="ECO:0000256" key="7">
    <source>
        <dbReference type="ARBA" id="ARBA00023242"/>
    </source>
</evidence>
<accession>A0AAV7XG66</accession>
<evidence type="ECO:0000256" key="2">
    <source>
        <dbReference type="ARBA" id="ARBA00010606"/>
    </source>
</evidence>
<dbReference type="AlphaFoldDB" id="A0AAV7XG66"/>
<evidence type="ECO:0000256" key="5">
    <source>
        <dbReference type="ARBA" id="ARBA00023159"/>
    </source>
</evidence>
<evidence type="ECO:0000313" key="11">
    <source>
        <dbReference type="EMBL" id="KAJ1523687.1"/>
    </source>
</evidence>
<dbReference type="GO" id="GO:0045893">
    <property type="term" value="P:positive regulation of DNA-templated transcription"/>
    <property type="evidence" value="ECO:0007669"/>
    <property type="project" value="TreeGrafter"/>
</dbReference>
<keyword evidence="6" id="KW-0804">Transcription</keyword>
<evidence type="ECO:0000256" key="4">
    <source>
        <dbReference type="ARBA" id="ARBA00023015"/>
    </source>
</evidence>
<evidence type="ECO:0000256" key="6">
    <source>
        <dbReference type="ARBA" id="ARBA00023163"/>
    </source>
</evidence>
<keyword evidence="7" id="KW-0539">Nucleus</keyword>
<dbReference type="PANTHER" id="PTHR31705:SF4">
    <property type="entry name" value="MEDIATOR OF RNA POLYMERASE II TRANSCRIPTION SUBUNIT 30"/>
    <property type="match status" value="1"/>
</dbReference>
<comment type="caution">
    <text evidence="11">The sequence shown here is derived from an EMBL/GenBank/DDBJ whole genome shotgun (WGS) entry which is preliminary data.</text>
</comment>
<protein>
    <recommendedName>
        <fullName evidence="3">Mediator of RNA polymerase II transcription subunit 30</fullName>
    </recommendedName>
    <alternativeName>
        <fullName evidence="9">Mediator complex subunit 30</fullName>
    </alternativeName>
</protein>
<evidence type="ECO:0000313" key="12">
    <source>
        <dbReference type="Proteomes" id="UP001075354"/>
    </source>
</evidence>
<dbReference type="GO" id="GO:0016592">
    <property type="term" value="C:mediator complex"/>
    <property type="evidence" value="ECO:0007669"/>
    <property type="project" value="TreeGrafter"/>
</dbReference>